<reference evidence="2 3" key="1">
    <citation type="submission" date="2022-05" db="EMBL/GenBank/DDBJ databases">
        <title>Flavobacterium sp., isolated from activated sludge.</title>
        <authorList>
            <person name="Ran Q."/>
        </authorList>
    </citation>
    <scope>NUCLEOTIDE SEQUENCE [LARGE SCALE GENOMIC DNA]</scope>
    <source>
        <strain evidence="2 3">HXWNR70</strain>
    </source>
</reference>
<dbReference type="EC" id="2.4.-.-" evidence="2"/>
<dbReference type="GO" id="GO:0016757">
    <property type="term" value="F:glycosyltransferase activity"/>
    <property type="evidence" value="ECO:0007669"/>
    <property type="project" value="UniProtKB-KW"/>
</dbReference>
<sequence length="330" mass="39223">MKIALLGSKDFDSLEFHINDTLIHMGHEVYHVDIADVVAIPYKYNYWATKLFPKYDVAIFKKIAYKIIEQQPDFVICTYRFIHPECIKLIKENLKNVPVIHINPDQLTTLEYQQIFVSPYDAFFSKEYFMVNFMKNNIKLNTFYLPEAFNPRIHKSPEIDRVQLETNINIDVVAFGTMYPYRSKMIEKLIDSGVNVSLFGTPDKRFPNQKIMKHFKNEFITGERKSEIVYGSKIVFNNFHYAEISSVNVKYFENYGIGGFQICDYKPTIEEFSKVDVEKYTYKNIDEAIELINYYLNRPEERYNITNIQQEHFLKNHTYEHRMNDVFSKL</sequence>
<dbReference type="RefSeq" id="WP_250592528.1">
    <property type="nucleotide sequence ID" value="NZ_JAMLJM010000004.1"/>
</dbReference>
<name>A0ABT0TNP4_9FLAO</name>
<keyword evidence="2" id="KW-0328">Glycosyltransferase</keyword>
<keyword evidence="3" id="KW-1185">Reference proteome</keyword>
<feature type="domain" description="Spore protein YkvP/CgeB glycosyl transferase-like" evidence="1">
    <location>
        <begin position="183"/>
        <end position="326"/>
    </location>
</feature>
<evidence type="ECO:0000313" key="3">
    <source>
        <dbReference type="Proteomes" id="UP001317191"/>
    </source>
</evidence>
<keyword evidence="2" id="KW-0808">Transferase</keyword>
<evidence type="ECO:0000313" key="2">
    <source>
        <dbReference type="EMBL" id="MCL9809122.1"/>
    </source>
</evidence>
<dbReference type="Pfam" id="PF13524">
    <property type="entry name" value="Glyco_trans_1_2"/>
    <property type="match status" value="1"/>
</dbReference>
<dbReference type="InterPro" id="IPR055259">
    <property type="entry name" value="YkvP/CgeB_Glyco_trans-like"/>
</dbReference>
<comment type="caution">
    <text evidence="2">The sequence shown here is derived from an EMBL/GenBank/DDBJ whole genome shotgun (WGS) entry which is preliminary data.</text>
</comment>
<organism evidence="2 3">
    <name type="scientific">Flavobacterium luminosum</name>
    <dbReference type="NCBI Taxonomy" id="2949086"/>
    <lineage>
        <taxon>Bacteria</taxon>
        <taxon>Pseudomonadati</taxon>
        <taxon>Bacteroidota</taxon>
        <taxon>Flavobacteriia</taxon>
        <taxon>Flavobacteriales</taxon>
        <taxon>Flavobacteriaceae</taxon>
        <taxon>Flavobacterium</taxon>
    </lineage>
</organism>
<dbReference type="Proteomes" id="UP001317191">
    <property type="component" value="Unassembled WGS sequence"/>
</dbReference>
<dbReference type="EMBL" id="JAMLJM010000004">
    <property type="protein sequence ID" value="MCL9809122.1"/>
    <property type="molecule type" value="Genomic_DNA"/>
</dbReference>
<protein>
    <submittedName>
        <fullName evidence="2">Glycosyltransferase</fullName>
        <ecNumber evidence="2">2.4.-.-</ecNumber>
    </submittedName>
</protein>
<accession>A0ABT0TNP4</accession>
<proteinExistence type="predicted"/>
<evidence type="ECO:0000259" key="1">
    <source>
        <dbReference type="Pfam" id="PF13524"/>
    </source>
</evidence>
<gene>
    <name evidence="2" type="ORF">NAT50_07095</name>
</gene>